<comment type="caution">
    <text evidence="1">The sequence shown here is derived from an EMBL/GenBank/DDBJ whole genome shotgun (WGS) entry which is preliminary data.</text>
</comment>
<dbReference type="Proteomes" id="UP000574690">
    <property type="component" value="Unassembled WGS sequence"/>
</dbReference>
<sequence>MVADRSVTVRLRADISDFQRKLAAASGTARGFADRLDQADSRMANLVQTGLALAPALVPIGGLAIPAVAGLTTQLGAAGLAAGVTVLAFKGVGGALEALNKYQLEPTAANFQAMQLKMQQLGPDGREFVRTLQGMRPQLQELQDAARAGLFPGATDGLEELLKLLPQAERLIGHVSTTVGDLFAEAGDNLNDPRWVKFFNYLDREASPTLEAMGKSFGNVVEGFANMIMAFDPLSDDFTHGMLNMSRAFKDWTQGLEGSEGFERFLSYLEDTGPEALDTLGALGNALVAFVEAAAPVGKVSLPILKGLADGFTAVADSPIGPLLVSTAAAVGILGRSLALLRVVGLRGGEDGGQPLLGRVLNVDDAKKALPAIREYTAASRELLVAQEAARAANVKYLGTLRAYNAANEVTGGRASQRGMAAAAYELVAAENKQAEAAKRVAVAEEARGRAVGRTLAGAGKAAGVVAGLAVATSGAADKIGLTNTASLGLVGTIAGPWGAALGAGVGVVMDLAAANNDLATAMDAANRAGRDGVQVQEQRRAYRDLQAEIADATGKVDAFNYLFQTHGDKGPAEYFKSLPSAFKGFGIQFTGGTREAQSALDALDASMGGTRDLAGLLGQSFGMTGRQASIAAGNVTSLSNALSVLAGWLDKRAALRGFEASLDALSKGLKKNSHAWSDTTDAGRANLDLLDATARGIVQVATQLKNPRVRENFLQGARKDLVAMADKFPGAKAQVHGLLRELDGLGLTHAKPKVDVDTKGADGKIKHVKGQLDSIDRKHPKPTVDSNTKPAEGKWLRLFGMSRRLDGLHPVPKVDSDTRSAQSKWTQLFGMGHRLDAFVANPKVHADTSQAFSAINAVRYALAALHDKTISIHTVQT</sequence>
<evidence type="ECO:0000313" key="1">
    <source>
        <dbReference type="EMBL" id="NUQ88290.1"/>
    </source>
</evidence>
<evidence type="ECO:0000313" key="2">
    <source>
        <dbReference type="Proteomes" id="UP000574690"/>
    </source>
</evidence>
<dbReference type="AlphaFoldDB" id="A0A850CBB6"/>
<protein>
    <submittedName>
        <fullName evidence="1">Uncharacterized protein</fullName>
    </submittedName>
</protein>
<dbReference type="EMBL" id="JABFXE010000316">
    <property type="protein sequence ID" value="NUQ88290.1"/>
    <property type="molecule type" value="Genomic_DNA"/>
</dbReference>
<feature type="non-terminal residue" evidence="1">
    <location>
        <position position="878"/>
    </location>
</feature>
<accession>A0A850CBB6</accession>
<reference evidence="1 2" key="1">
    <citation type="submission" date="2020-05" db="EMBL/GenBank/DDBJ databases">
        <title>DNA-SIP metagenomic assembled genomes.</title>
        <authorList>
            <person name="Yu J."/>
        </authorList>
    </citation>
    <scope>NUCLEOTIDE SEQUENCE [LARGE SCALE GENOMIC DNA]</scope>
    <source>
        <strain evidence="1">Bin5.27</strain>
    </source>
</reference>
<gene>
    <name evidence="1" type="ORF">HOQ43_07490</name>
</gene>
<name>A0A850CBB6_9ACTN</name>
<organism evidence="1 2">
    <name type="scientific">Glycomyces artemisiae</name>
    <dbReference type="NCBI Taxonomy" id="1076443"/>
    <lineage>
        <taxon>Bacteria</taxon>
        <taxon>Bacillati</taxon>
        <taxon>Actinomycetota</taxon>
        <taxon>Actinomycetes</taxon>
        <taxon>Glycomycetales</taxon>
        <taxon>Glycomycetaceae</taxon>
        <taxon>Glycomyces</taxon>
    </lineage>
</organism>
<proteinExistence type="predicted"/>